<evidence type="ECO:0000256" key="2">
    <source>
        <dbReference type="ARBA" id="ARBA00022525"/>
    </source>
</evidence>
<evidence type="ECO:0000313" key="5">
    <source>
        <dbReference type="Proteomes" id="UP000325289"/>
    </source>
</evidence>
<dbReference type="Gene3D" id="2.150.10.10">
    <property type="entry name" value="Serralysin-like metalloprotease, C-terminal"/>
    <property type="match status" value="6"/>
</dbReference>
<dbReference type="Proteomes" id="UP000325289">
    <property type="component" value="Unassembled WGS sequence"/>
</dbReference>
<name>A0A1I2ACK9_9RHOB</name>
<gene>
    <name evidence="4" type="ORF">SAMN04515678_109182</name>
</gene>
<reference evidence="4 5" key="1">
    <citation type="submission" date="2016-10" db="EMBL/GenBank/DDBJ databases">
        <authorList>
            <person name="Varghese N."/>
            <person name="Submissions S."/>
        </authorList>
    </citation>
    <scope>NUCLEOTIDE SEQUENCE [LARGE SCALE GENOMIC DNA]</scope>
    <source>
        <strain evidence="5">YIM D21,KCTC 23444,ACCC 10710</strain>
    </source>
</reference>
<dbReference type="PRINTS" id="PR00313">
    <property type="entry name" value="CABNDNGRPT"/>
</dbReference>
<feature type="compositionally biased region" description="Gly residues" evidence="3">
    <location>
        <begin position="879"/>
        <end position="891"/>
    </location>
</feature>
<dbReference type="PANTHER" id="PTHR38340:SF1">
    <property type="entry name" value="S-LAYER PROTEIN"/>
    <property type="match status" value="1"/>
</dbReference>
<protein>
    <submittedName>
        <fullName evidence="4">Hemolysin-type calcium-binding repeat-containing protein</fullName>
    </submittedName>
</protein>
<dbReference type="InterPro" id="IPR011049">
    <property type="entry name" value="Serralysin-like_metalloprot_C"/>
</dbReference>
<feature type="compositionally biased region" description="Gly residues" evidence="3">
    <location>
        <begin position="915"/>
        <end position="927"/>
    </location>
</feature>
<dbReference type="PROSITE" id="PS00330">
    <property type="entry name" value="HEMOLYSIN_CALCIUM"/>
    <property type="match status" value="4"/>
</dbReference>
<feature type="compositionally biased region" description="Basic and acidic residues" evidence="3">
    <location>
        <begin position="435"/>
        <end position="444"/>
    </location>
</feature>
<dbReference type="InterPro" id="IPR050557">
    <property type="entry name" value="RTX_toxin/Mannuronan_C5-epim"/>
</dbReference>
<dbReference type="OrthoDB" id="7727094at2"/>
<evidence type="ECO:0000256" key="3">
    <source>
        <dbReference type="SAM" id="MobiDB-lite"/>
    </source>
</evidence>
<keyword evidence="2" id="KW-0964">Secreted</keyword>
<organism evidence="4 5">
    <name type="scientific">Roseivivax sediminis</name>
    <dbReference type="NCBI Taxonomy" id="936889"/>
    <lineage>
        <taxon>Bacteria</taxon>
        <taxon>Pseudomonadati</taxon>
        <taxon>Pseudomonadota</taxon>
        <taxon>Alphaproteobacteria</taxon>
        <taxon>Rhodobacterales</taxon>
        <taxon>Roseobacteraceae</taxon>
        <taxon>Roseivivax</taxon>
    </lineage>
</organism>
<accession>A0A1I2ACK9</accession>
<dbReference type="PANTHER" id="PTHR38340">
    <property type="entry name" value="S-LAYER PROTEIN"/>
    <property type="match status" value="1"/>
</dbReference>
<evidence type="ECO:0000313" key="4">
    <source>
        <dbReference type="EMBL" id="SFE41745.1"/>
    </source>
</evidence>
<dbReference type="SUPFAM" id="SSF51120">
    <property type="entry name" value="beta-Roll"/>
    <property type="match status" value="6"/>
</dbReference>
<dbReference type="GO" id="GO:0005576">
    <property type="term" value="C:extracellular region"/>
    <property type="evidence" value="ECO:0007669"/>
    <property type="project" value="UniProtKB-SubCell"/>
</dbReference>
<feature type="compositionally biased region" description="Gly residues" evidence="3">
    <location>
        <begin position="993"/>
        <end position="1002"/>
    </location>
</feature>
<dbReference type="RefSeq" id="WP_149756753.1">
    <property type="nucleotide sequence ID" value="NZ_FOMS01000009.1"/>
</dbReference>
<feature type="region of interest" description="Disordered" evidence="3">
    <location>
        <begin position="426"/>
        <end position="473"/>
    </location>
</feature>
<feature type="region of interest" description="Disordered" evidence="3">
    <location>
        <begin position="853"/>
        <end position="1002"/>
    </location>
</feature>
<keyword evidence="5" id="KW-1185">Reference proteome</keyword>
<sequence length="1149" mass="112871">MQITYFGPTVNVVGDAFVSNDNLFEPDVGFFSATEIVLQNPDTGMVSTLTGSGFATDDDGEPAAGTISAITFAVESETVATFTGLTWGLVDFVAALDSAIEADDTAQLSALFSQDGTVEVDAAGAISRFDMDDLEDVFLGVTQPVDIVGSAFDDELIGGRTGDTIDPGTNTGYDRLHATPGNDLYTFAQAAAGSYYEIEYDYIPGPVTVSVDTGAGTASVTDGTFTDSFAAFTAASTAEGGGFGVVGSGADDRFDLTLTAGHWVPVSGGAGDDRFDLDLGEDAFLRIFYSWDGVDGPQTGIVADMGAGTIEDGLGGTDTITRSGPGGLEIGGTDFADTLTGGEGDDFFIPRGGNDSIDGGGGFDRVRYDTNGVGAVTVDLATGSASGSRNGSGFIDTLASIEYLRGSAEGDTILGGDASERLLGRAGDDSIAGRGGDDDLRGEAGNDTILGGAGNDTIEDGAGDDSVNGGAGDDVIEAGTGADTFAGGAGRDELRYTLPDAEAGDFVVVADLAAGTGGLQGDPAEADDLSGIEDVTFVGAVSAVLTGNGGDNRLVSGSGADTLTGGGGRDVLIGGAGDDLIDAATGRADSQGFGDYVRPGIGSNTVIGHEAAFALGGGRGLDLSYADIDDVGGVTVTIGANGSGTSVATNGEVNDTFTFVDYVEGTQQGDVLTGSDLDEGFAGQDGADTIDGGGGFDILYMQADGVFGTAGETGVTVNVAAGTAIDASGATDTFSNIEEVRGTSAGDRMVATGYAADIFLRGGAGDDTLRGGNGDDLIDGDAGDDTAVIGLALTEVRVSEAQNGDIVLTSALGEDSYRAIESFVFTDGARTAADLLETMGGGGGTQGEVIIGTDGPDTLTGTDDDDRVAGGAGDDNLDGGAGNDGVLGEGGSDTLLGGAGDDNISGSTGDDVIDGGPGDDFIGGGPGNDTVTGSTGNDTVGGGQGNDSISTNAGDDVIAGGPGDDLLEGGAGDDTIGGSFGADNVRGNAGDDSLGGGTGMDSLVGGAGADSIGGGEGNDVVVGGDGNDFLAGGGRNDTVDGGAGADTLNGGDGDDLLTGGIGADRFVWTSGETGAVDTIADFQDGVDTLFLVGVENAPGTGLAGKLDTLAISDVTVAGASAAQLSYDGQSILLLGVAAEDIGLDDIAFL</sequence>
<dbReference type="Pfam" id="PF00353">
    <property type="entry name" value="HemolysinCabind"/>
    <property type="match status" value="12"/>
</dbReference>
<dbReference type="InterPro" id="IPR018511">
    <property type="entry name" value="Hemolysin-typ_Ca-bd_CS"/>
</dbReference>
<dbReference type="AlphaFoldDB" id="A0A1I2ACK9"/>
<proteinExistence type="predicted"/>
<evidence type="ECO:0000256" key="1">
    <source>
        <dbReference type="ARBA" id="ARBA00004613"/>
    </source>
</evidence>
<comment type="subcellular location">
    <subcellularLocation>
        <location evidence="1">Secreted</location>
    </subcellularLocation>
</comment>
<dbReference type="InterPro" id="IPR001343">
    <property type="entry name" value="Hemolysn_Ca-bd"/>
</dbReference>
<dbReference type="GO" id="GO:0005509">
    <property type="term" value="F:calcium ion binding"/>
    <property type="evidence" value="ECO:0007669"/>
    <property type="project" value="InterPro"/>
</dbReference>
<dbReference type="EMBL" id="FOMS01000009">
    <property type="protein sequence ID" value="SFE41745.1"/>
    <property type="molecule type" value="Genomic_DNA"/>
</dbReference>